<organism evidence="2 3">
    <name type="scientific">Candidatus Uhrbacteria bacterium RIFCSPHIGHO2_02_FULL_60_10</name>
    <dbReference type="NCBI Taxonomy" id="1802392"/>
    <lineage>
        <taxon>Bacteria</taxon>
        <taxon>Candidatus Uhriibacteriota</taxon>
    </lineage>
</organism>
<keyword evidence="1" id="KW-0732">Signal</keyword>
<dbReference type="AlphaFoldDB" id="A0A1F7U849"/>
<dbReference type="EMBL" id="MGEA01000026">
    <property type="protein sequence ID" value="OGL74435.1"/>
    <property type="molecule type" value="Genomic_DNA"/>
</dbReference>
<accession>A0A1F7U849</accession>
<evidence type="ECO:0000256" key="1">
    <source>
        <dbReference type="SAM" id="SignalP"/>
    </source>
</evidence>
<evidence type="ECO:0000313" key="3">
    <source>
        <dbReference type="Proteomes" id="UP000177088"/>
    </source>
</evidence>
<reference evidence="2 3" key="1">
    <citation type="journal article" date="2016" name="Nat. Commun.">
        <title>Thousands of microbial genomes shed light on interconnected biogeochemical processes in an aquifer system.</title>
        <authorList>
            <person name="Anantharaman K."/>
            <person name="Brown C.T."/>
            <person name="Hug L.A."/>
            <person name="Sharon I."/>
            <person name="Castelle C.J."/>
            <person name="Probst A.J."/>
            <person name="Thomas B.C."/>
            <person name="Singh A."/>
            <person name="Wilkins M.J."/>
            <person name="Karaoz U."/>
            <person name="Brodie E.L."/>
            <person name="Williams K.H."/>
            <person name="Hubbard S.S."/>
            <person name="Banfield J.F."/>
        </authorList>
    </citation>
    <scope>NUCLEOTIDE SEQUENCE [LARGE SCALE GENOMIC DNA]</scope>
</reference>
<protein>
    <submittedName>
        <fullName evidence="2">Uncharacterized protein</fullName>
    </submittedName>
</protein>
<name>A0A1F7U849_9BACT</name>
<feature type="signal peptide" evidence="1">
    <location>
        <begin position="1"/>
        <end position="18"/>
    </location>
</feature>
<evidence type="ECO:0000313" key="2">
    <source>
        <dbReference type="EMBL" id="OGL74435.1"/>
    </source>
</evidence>
<feature type="chain" id="PRO_5009533007" evidence="1">
    <location>
        <begin position="19"/>
        <end position="180"/>
    </location>
</feature>
<comment type="caution">
    <text evidence="2">The sequence shown here is derived from an EMBL/GenBank/DDBJ whole genome shotgun (WGS) entry which is preliminary data.</text>
</comment>
<dbReference type="Proteomes" id="UP000177088">
    <property type="component" value="Unassembled WGS sequence"/>
</dbReference>
<gene>
    <name evidence="2" type="ORF">A3C96_02755</name>
</gene>
<sequence>MRCFPLALATMFAIFCSACKTVAPKPETGLAGQPVAPAGDVGRARVVVGLPEGSKWVAVPLGKAEANFHYAVMNEATKAFIGFKLVPANDPVLLMEMLSQSLQGRGVDCGPLTVAVDGSEAAFSMTMKAEGSPVPVMDGRISARRMPQGGSIVAHGLWPPAVAAESLRDYQLIVDRLKLD</sequence>
<proteinExistence type="predicted"/>